<organism evidence="1">
    <name type="scientific">Hexamita inflata</name>
    <dbReference type="NCBI Taxonomy" id="28002"/>
    <lineage>
        <taxon>Eukaryota</taxon>
        <taxon>Metamonada</taxon>
        <taxon>Diplomonadida</taxon>
        <taxon>Hexamitidae</taxon>
        <taxon>Hexamitinae</taxon>
        <taxon>Hexamita</taxon>
    </lineage>
</organism>
<evidence type="ECO:0000313" key="1">
    <source>
        <dbReference type="EMBL" id="CAI9926660.1"/>
    </source>
</evidence>
<evidence type="ECO:0000313" key="2">
    <source>
        <dbReference type="EMBL" id="CAL6003107.1"/>
    </source>
</evidence>
<sequence length="770" mass="87575">MNMFVRQSVQVRQNNDAEILAFLQYQKPIDKYIRVEQSKSNPKYSKTLNEQPPRQINNVKQYVQNNENALVHTISMKKSQRLTVSQPVLENCAVVRSVQYKTPKQADKSIQAEINQKCVNKDVSLQTKSFSFQEGELQTKTTTLQSKKEQIPVQMQHQCQTESSHTETPVVFEVSVPKAQNSKLEPSVSIKIMKEPSIQLNLPSQRQIVESQKENTNPSIIDQSLSHHSQDQINDQINQEQFSLDLKREEKTEIENVKHFSSTEISEISQEPQEVNASFSVIEKKHTHPEIPHTEPNQTIKFNDIEVKTWREKTPEIILEPLEKKPTETAPMAASFKAPIISQPPKIQHIDGLPIAINIENYSDTVSEPYKVQISPKQVKHNLQFMLMSTMPGNRYQPARSSIKSTQNNIIHNIEIKFSEVDLGKMFDLLVNIDGALFAMPLTYKPLSKEGQLPTPNAQAIPAQLVQVEEQQLTPVSVTFGEQVQIVQKKQVLFTAPLESCDVYTAPSQKNLFSFFADEQVSLHSAEYLRLKTLLKVNFGDAFSLTSEEFFGPAFSKLKESTKLQTDCVALLEFNSALAVVKLESEAQLQRLVHQVCALKQLLFAKQDEARKKKVQSYQFDLSQITLQQFLQQKQQNEVKVVGGTPVFQKPTDFKVLYLQGGCVARISNALDLNCQHAVWVLTEDKSFQVKAEDKPITNISQKVHVWLDGQWKSFQMKNGQLAVKKKTYSLALNKSVSWQRYMVIGSGHSSVLVDLGEDIRKWAVFQNVI</sequence>
<protein>
    <submittedName>
        <fullName evidence="2">Hypothetical_protein</fullName>
    </submittedName>
</protein>
<accession>A0AA86NUY2</accession>
<keyword evidence="3" id="KW-1185">Reference proteome</keyword>
<comment type="caution">
    <text evidence="1">The sequence shown here is derived from an EMBL/GenBank/DDBJ whole genome shotgun (WGS) entry which is preliminary data.</text>
</comment>
<reference evidence="2 3" key="2">
    <citation type="submission" date="2024-07" db="EMBL/GenBank/DDBJ databases">
        <authorList>
            <person name="Akdeniz Z."/>
        </authorList>
    </citation>
    <scope>NUCLEOTIDE SEQUENCE [LARGE SCALE GENOMIC DNA]</scope>
</reference>
<dbReference type="Proteomes" id="UP001642409">
    <property type="component" value="Unassembled WGS sequence"/>
</dbReference>
<dbReference type="EMBL" id="CAXDID020000046">
    <property type="protein sequence ID" value="CAL6003107.1"/>
    <property type="molecule type" value="Genomic_DNA"/>
</dbReference>
<dbReference type="EMBL" id="CATOUU010000369">
    <property type="protein sequence ID" value="CAI9926660.1"/>
    <property type="molecule type" value="Genomic_DNA"/>
</dbReference>
<name>A0AA86NUY2_9EUKA</name>
<gene>
    <name evidence="1" type="ORF">HINF_LOCUS14305</name>
    <name evidence="2" type="ORF">HINF_LOCUS18247</name>
</gene>
<dbReference type="AlphaFoldDB" id="A0AA86NUY2"/>
<proteinExistence type="predicted"/>
<reference evidence="1" key="1">
    <citation type="submission" date="2023-06" db="EMBL/GenBank/DDBJ databases">
        <authorList>
            <person name="Kurt Z."/>
        </authorList>
    </citation>
    <scope>NUCLEOTIDE SEQUENCE</scope>
</reference>
<evidence type="ECO:0000313" key="3">
    <source>
        <dbReference type="Proteomes" id="UP001642409"/>
    </source>
</evidence>